<reference evidence="6" key="1">
    <citation type="submission" date="2023-07" db="EMBL/GenBank/DDBJ databases">
        <authorList>
            <consortium name="AG Swart"/>
            <person name="Singh M."/>
            <person name="Singh A."/>
            <person name="Seah K."/>
            <person name="Emmerich C."/>
        </authorList>
    </citation>
    <scope>NUCLEOTIDE SEQUENCE</scope>
    <source>
        <strain evidence="6">DP1</strain>
    </source>
</reference>
<keyword evidence="3 4" id="KW-0408">Iron</keyword>
<proteinExistence type="inferred from homology"/>
<dbReference type="PROSITE" id="PS00086">
    <property type="entry name" value="CYTOCHROME_P450"/>
    <property type="match status" value="1"/>
</dbReference>
<keyword evidence="4" id="KW-0503">Monooxygenase</keyword>
<dbReference type="GO" id="GO:0005506">
    <property type="term" value="F:iron ion binding"/>
    <property type="evidence" value="ECO:0007669"/>
    <property type="project" value="InterPro"/>
</dbReference>
<keyword evidence="5" id="KW-0812">Transmembrane</keyword>
<dbReference type="GO" id="GO:0016705">
    <property type="term" value="F:oxidoreductase activity, acting on paired donors, with incorporation or reduction of molecular oxygen"/>
    <property type="evidence" value="ECO:0007669"/>
    <property type="project" value="InterPro"/>
</dbReference>
<evidence type="ECO:0000256" key="1">
    <source>
        <dbReference type="ARBA" id="ARBA00001971"/>
    </source>
</evidence>
<dbReference type="CDD" id="cd00302">
    <property type="entry name" value="cytochrome_P450"/>
    <property type="match status" value="1"/>
</dbReference>
<organism evidence="6 7">
    <name type="scientific">Euplotes crassus</name>
    <dbReference type="NCBI Taxonomy" id="5936"/>
    <lineage>
        <taxon>Eukaryota</taxon>
        <taxon>Sar</taxon>
        <taxon>Alveolata</taxon>
        <taxon>Ciliophora</taxon>
        <taxon>Intramacronucleata</taxon>
        <taxon>Spirotrichea</taxon>
        <taxon>Hypotrichia</taxon>
        <taxon>Euplotida</taxon>
        <taxon>Euplotidae</taxon>
        <taxon>Moneuplotes</taxon>
    </lineage>
</organism>
<evidence type="ECO:0000313" key="7">
    <source>
        <dbReference type="Proteomes" id="UP001295684"/>
    </source>
</evidence>
<dbReference type="PRINTS" id="PR00463">
    <property type="entry name" value="EP450I"/>
</dbReference>
<dbReference type="EMBL" id="CAMPGE010004458">
    <property type="protein sequence ID" value="CAI2363307.1"/>
    <property type="molecule type" value="Genomic_DNA"/>
</dbReference>
<accession>A0AAD1U9S0</accession>
<gene>
    <name evidence="6" type="ORF">ECRASSUSDP1_LOCUS4637</name>
</gene>
<keyword evidence="7" id="KW-1185">Reference proteome</keyword>
<comment type="similarity">
    <text evidence="2 4">Belongs to the cytochrome P450 family.</text>
</comment>
<dbReference type="AlphaFoldDB" id="A0AAD1U9S0"/>
<evidence type="ECO:0000256" key="2">
    <source>
        <dbReference type="ARBA" id="ARBA00010617"/>
    </source>
</evidence>
<dbReference type="PANTHER" id="PTHR24305:SF166">
    <property type="entry name" value="CYTOCHROME P450 12A4, MITOCHONDRIAL-RELATED"/>
    <property type="match status" value="1"/>
</dbReference>
<keyword evidence="5" id="KW-1133">Transmembrane helix</keyword>
<keyword evidence="5" id="KW-0472">Membrane</keyword>
<dbReference type="InterPro" id="IPR050121">
    <property type="entry name" value="Cytochrome_P450_monoxygenase"/>
</dbReference>
<comment type="cofactor">
    <cofactor evidence="1 3">
        <name>heme</name>
        <dbReference type="ChEBI" id="CHEBI:30413"/>
    </cofactor>
</comment>
<dbReference type="Proteomes" id="UP001295684">
    <property type="component" value="Unassembled WGS sequence"/>
</dbReference>
<dbReference type="InterPro" id="IPR001128">
    <property type="entry name" value="Cyt_P450"/>
</dbReference>
<dbReference type="Pfam" id="PF00067">
    <property type="entry name" value="p450"/>
    <property type="match status" value="1"/>
</dbReference>
<evidence type="ECO:0000256" key="3">
    <source>
        <dbReference type="PIRSR" id="PIRSR602401-1"/>
    </source>
</evidence>
<evidence type="ECO:0008006" key="8">
    <source>
        <dbReference type="Google" id="ProtNLM"/>
    </source>
</evidence>
<dbReference type="InterPro" id="IPR002401">
    <property type="entry name" value="Cyt_P450_E_grp-I"/>
</dbReference>
<dbReference type="GO" id="GO:0020037">
    <property type="term" value="F:heme binding"/>
    <property type="evidence" value="ECO:0007669"/>
    <property type="project" value="InterPro"/>
</dbReference>
<protein>
    <recommendedName>
        <fullName evidence="8">Cytochrome P450</fullName>
    </recommendedName>
</protein>
<keyword evidence="4" id="KW-0560">Oxidoreductase</keyword>
<dbReference type="GO" id="GO:0004497">
    <property type="term" value="F:monooxygenase activity"/>
    <property type="evidence" value="ECO:0007669"/>
    <property type="project" value="UniProtKB-KW"/>
</dbReference>
<evidence type="ECO:0000256" key="5">
    <source>
        <dbReference type="SAM" id="Phobius"/>
    </source>
</evidence>
<dbReference type="InterPro" id="IPR036396">
    <property type="entry name" value="Cyt_P450_sf"/>
</dbReference>
<sequence>MITLTAILWKLAIYFGLFILAYVIYLVYKLILSPYLVYLKYKKYSNVYTTDRFYPLIGDVKDALKDMKDGKAHYCNRIRDADKLKDFDMRLRYEGIDPVMLILSNEATEEIIKMMPHHVDRADTKKGIYKAGKHAFIFKPSTEKTMQRRKLMVSEVSFNRSSRFVPFIVQSTLDIIDNCMDESKVHEFVEISNVLTFDAFTSILFGSDQKELANKKYPFVMPDGSTKGMCLRDCVINSFKDHYSQLFHPLTAMARFLSDYNLCNPFKRDQKNLDTYLNALKKMFENAKDPNSISKRILANSDLSHFEKLHDINAFMAAGAETSSHGVASTIFLLKKFPEKLEKLREELKNHGVTKEYIRQGKFSMEDLAELDYLSYVVKESFRYESPGPEAFVYTPKRDITIRGVPIPKGMMIRNEIYSTHYNPNYWYKPFEFAPERFDVESSFYAEARKAGKTGPTHSRRTFGVGVRSCPGMSFATLEIKIAVAVFSVMIDWTFEGDLLTREGARFGIGSEVPCLMRIKKDY</sequence>
<comment type="caution">
    <text evidence="6">The sequence shown here is derived from an EMBL/GenBank/DDBJ whole genome shotgun (WGS) entry which is preliminary data.</text>
</comment>
<dbReference type="PANTHER" id="PTHR24305">
    <property type="entry name" value="CYTOCHROME P450"/>
    <property type="match status" value="1"/>
</dbReference>
<dbReference type="InterPro" id="IPR017972">
    <property type="entry name" value="Cyt_P450_CS"/>
</dbReference>
<feature type="binding site" description="axial binding residue" evidence="3">
    <location>
        <position position="470"/>
    </location>
    <ligand>
        <name>heme</name>
        <dbReference type="ChEBI" id="CHEBI:30413"/>
    </ligand>
    <ligandPart>
        <name>Fe</name>
        <dbReference type="ChEBI" id="CHEBI:18248"/>
    </ligandPart>
</feature>
<evidence type="ECO:0000256" key="4">
    <source>
        <dbReference type="RuleBase" id="RU000461"/>
    </source>
</evidence>
<dbReference type="SUPFAM" id="SSF48264">
    <property type="entry name" value="Cytochrome P450"/>
    <property type="match status" value="1"/>
</dbReference>
<keyword evidence="3 4" id="KW-0479">Metal-binding</keyword>
<name>A0AAD1U9S0_EUPCR</name>
<dbReference type="Gene3D" id="1.10.630.10">
    <property type="entry name" value="Cytochrome P450"/>
    <property type="match status" value="1"/>
</dbReference>
<feature type="transmembrane region" description="Helical" evidence="5">
    <location>
        <begin position="7"/>
        <end position="28"/>
    </location>
</feature>
<keyword evidence="3 4" id="KW-0349">Heme</keyword>
<evidence type="ECO:0000313" key="6">
    <source>
        <dbReference type="EMBL" id="CAI2363307.1"/>
    </source>
</evidence>